<dbReference type="RefSeq" id="WP_093283992.1">
    <property type="nucleotide sequence ID" value="NZ_FOFS01000005.1"/>
</dbReference>
<dbReference type="InterPro" id="IPR006143">
    <property type="entry name" value="RND_pump_MFP"/>
</dbReference>
<evidence type="ECO:0000256" key="2">
    <source>
        <dbReference type="ARBA" id="ARBA00022448"/>
    </source>
</evidence>
<keyword evidence="2" id="KW-0813">Transport</keyword>
<accession>A0A1H9EKB1</accession>
<dbReference type="STRING" id="489703.SAMN04488038_10557"/>
<dbReference type="OrthoDB" id="9806939at2"/>
<feature type="domain" description="CzcB-like barrel-sandwich hybrid" evidence="4">
    <location>
        <begin position="84"/>
        <end position="218"/>
    </location>
</feature>
<dbReference type="GO" id="GO:0022857">
    <property type="term" value="F:transmembrane transporter activity"/>
    <property type="evidence" value="ECO:0007669"/>
    <property type="project" value="InterPro"/>
</dbReference>
<proteinExistence type="inferred from homology"/>
<dbReference type="GO" id="GO:0016020">
    <property type="term" value="C:membrane"/>
    <property type="evidence" value="ECO:0007669"/>
    <property type="project" value="InterPro"/>
</dbReference>
<comment type="similarity">
    <text evidence="1">Belongs to the membrane fusion protein (MFP) (TC 8.A.1) family.</text>
</comment>
<name>A0A1H9EKB1_9GAMM</name>
<feature type="domain" description="CusB-like beta-barrel" evidence="3">
    <location>
        <begin position="232"/>
        <end position="307"/>
    </location>
</feature>
<dbReference type="PANTHER" id="PTHR30097:SF16">
    <property type="entry name" value="CATION EFFLUX SYSTEM (CZCB-LIKE)"/>
    <property type="match status" value="1"/>
</dbReference>
<evidence type="ECO:0000313" key="5">
    <source>
        <dbReference type="EMBL" id="SEQ25673.1"/>
    </source>
</evidence>
<dbReference type="Gene3D" id="2.40.50.100">
    <property type="match status" value="1"/>
</dbReference>
<dbReference type="NCBIfam" id="TIGR01730">
    <property type="entry name" value="RND_mfp"/>
    <property type="match status" value="1"/>
</dbReference>
<dbReference type="AlphaFoldDB" id="A0A1H9EKB1"/>
<gene>
    <name evidence="5" type="ORF">SAMN04488038_10557</name>
</gene>
<evidence type="ECO:0000256" key="1">
    <source>
        <dbReference type="ARBA" id="ARBA00009477"/>
    </source>
</evidence>
<protein>
    <submittedName>
        <fullName evidence="5">Membrane fusion protein, cobalt-zinc-cadmium efflux system</fullName>
    </submittedName>
</protein>
<dbReference type="Gene3D" id="1.10.287.470">
    <property type="entry name" value="Helix hairpin bin"/>
    <property type="match status" value="1"/>
</dbReference>
<sequence length="385" mass="41221">MKLKSRNLGLGGGALLLLAGLGLHRAWPTAQSEGEDAQSGVRVQGETVTLPPASAALLQLATVGAAAPSAAELPGRLSWDEEHTARVLTPFAGRVAQILVKPGDTVKAGQALALLYSPDFGAAQADARKAEAALQLATHNRARQEDLYAHGVVAARDLEQAQADYAAAQAEQERTQAQLKLVGDARETVDQRFSLRSPIDGVVVERNLNPGQELRPDQPGAPLFVVTDPNRLWVLLDATEASAPAGLARGATLKLRVQQLPDQTFEAQLADIADFFDPVTRTVKLRGVFDNHQAQLRGGTYVTAQLPAPPTQALAAPASTAFLLGQDYYVFAAGAQGYTRRKVTVSFDEQDRLLFKSGVQPGERLVADGALFLERILEQHQNEPR</sequence>
<evidence type="ECO:0000259" key="3">
    <source>
        <dbReference type="Pfam" id="PF25954"/>
    </source>
</evidence>
<dbReference type="InterPro" id="IPR058647">
    <property type="entry name" value="BSH_CzcB-like"/>
</dbReference>
<dbReference type="InterPro" id="IPR058792">
    <property type="entry name" value="Beta-barrel_RND_2"/>
</dbReference>
<dbReference type="Gene3D" id="2.40.30.170">
    <property type="match status" value="1"/>
</dbReference>
<dbReference type="Pfam" id="PF25954">
    <property type="entry name" value="Beta-barrel_RND_2"/>
    <property type="match status" value="1"/>
</dbReference>
<keyword evidence="6" id="KW-1185">Reference proteome</keyword>
<dbReference type="PANTHER" id="PTHR30097">
    <property type="entry name" value="CATION EFFLUX SYSTEM PROTEIN CUSB"/>
    <property type="match status" value="1"/>
</dbReference>
<dbReference type="InterPro" id="IPR051909">
    <property type="entry name" value="MFP_Cation_Efflux"/>
</dbReference>
<dbReference type="SUPFAM" id="SSF111369">
    <property type="entry name" value="HlyD-like secretion proteins"/>
    <property type="match status" value="1"/>
</dbReference>
<organism evidence="5 6">
    <name type="scientific">Solimonas aquatica</name>
    <dbReference type="NCBI Taxonomy" id="489703"/>
    <lineage>
        <taxon>Bacteria</taxon>
        <taxon>Pseudomonadati</taxon>
        <taxon>Pseudomonadota</taxon>
        <taxon>Gammaproteobacteria</taxon>
        <taxon>Nevskiales</taxon>
        <taxon>Nevskiaceae</taxon>
        <taxon>Solimonas</taxon>
    </lineage>
</organism>
<reference evidence="5 6" key="1">
    <citation type="submission" date="2016-10" db="EMBL/GenBank/DDBJ databases">
        <authorList>
            <person name="de Groot N.N."/>
        </authorList>
    </citation>
    <scope>NUCLEOTIDE SEQUENCE [LARGE SCALE GENOMIC DNA]</scope>
    <source>
        <strain evidence="5 6">DSM 25927</strain>
    </source>
</reference>
<dbReference type="Pfam" id="PF25973">
    <property type="entry name" value="BSH_CzcB"/>
    <property type="match status" value="1"/>
</dbReference>
<evidence type="ECO:0000259" key="4">
    <source>
        <dbReference type="Pfam" id="PF25973"/>
    </source>
</evidence>
<dbReference type="Proteomes" id="UP000199233">
    <property type="component" value="Unassembled WGS sequence"/>
</dbReference>
<evidence type="ECO:0000313" key="6">
    <source>
        <dbReference type="Proteomes" id="UP000199233"/>
    </source>
</evidence>
<dbReference type="EMBL" id="FOFS01000005">
    <property type="protein sequence ID" value="SEQ25673.1"/>
    <property type="molecule type" value="Genomic_DNA"/>
</dbReference>